<evidence type="ECO:0000313" key="2">
    <source>
        <dbReference type="Proteomes" id="UP000886842"/>
    </source>
</evidence>
<gene>
    <name evidence="1" type="ORF">IAA98_00515</name>
</gene>
<dbReference type="PANTHER" id="PTHR43649:SF12">
    <property type="entry name" value="DIACETYLCHITOBIOSE BINDING PROTEIN DASA"/>
    <property type="match status" value="1"/>
</dbReference>
<dbReference type="Proteomes" id="UP000886842">
    <property type="component" value="Unassembled WGS sequence"/>
</dbReference>
<dbReference type="SUPFAM" id="SSF53850">
    <property type="entry name" value="Periplasmic binding protein-like II"/>
    <property type="match status" value="1"/>
</dbReference>
<sequence>MPSISRRTALASAAVLGTGFLASCSGGTDGETQEKIDNPDPNINLEGYPIVKEKTTLRFMSGHPPTTNDDWNEVSAVKKAEEITNIHLDWGLVPLEGVGEKRNLALASGDYPEVFYRTSLSAGDIAKYGEQGVLVPLDDLIERHMPNLTAIMEENPTIRQALTFPDGKIYTLPQIYDKDFVGMRYSSKLWARQDWLDDFGMDVPATLDEFEAFLEEAVRSDPDGAGAIGHADSGSFSTTIPCLYGTFGVGNKGPDVGLVDLDPETEKVRYFPTADGYRELLTYLHRLFEKGLLMEDGFNTDLLKFKTLGTDGLLASCATQTPAGYFGKVGEEYVALAPLKKQSSDDVPPWHAVRSEVAGIGQFAMTDKAEHPVEIARWMDFWFSEEGARMFFMGVEGVSFHEVDGRYELMPEITAGGRSIGEGLQPHALYGGGRYPGRATDEWFRGVENTPQAVEGAELVQQYALDEVWSAFTFTSEESTTLSSIGTDISKHATESRSAFITGQLPLSEWDNYVAKFDQMGMPDYLAAYQAAHERRMEIGG</sequence>
<dbReference type="Pfam" id="PF01547">
    <property type="entry name" value="SBP_bac_1"/>
    <property type="match status" value="1"/>
</dbReference>
<dbReference type="PANTHER" id="PTHR43649">
    <property type="entry name" value="ARABINOSE-BINDING PROTEIN-RELATED"/>
    <property type="match status" value="1"/>
</dbReference>
<dbReference type="InterPro" id="IPR006059">
    <property type="entry name" value="SBP"/>
</dbReference>
<dbReference type="AlphaFoldDB" id="A0A9D1GWS3"/>
<reference evidence="1" key="1">
    <citation type="submission" date="2020-10" db="EMBL/GenBank/DDBJ databases">
        <authorList>
            <person name="Gilroy R."/>
        </authorList>
    </citation>
    <scope>NUCLEOTIDE SEQUENCE</scope>
    <source>
        <strain evidence="1">ChiGjej1B1-24693</strain>
    </source>
</reference>
<accession>A0A9D1GWS3</accession>
<evidence type="ECO:0000313" key="1">
    <source>
        <dbReference type="EMBL" id="HIT74050.1"/>
    </source>
</evidence>
<dbReference type="EMBL" id="DVLP01000018">
    <property type="protein sequence ID" value="HIT74050.1"/>
    <property type="molecule type" value="Genomic_DNA"/>
</dbReference>
<dbReference type="PROSITE" id="PS51257">
    <property type="entry name" value="PROKAR_LIPOPROTEIN"/>
    <property type="match status" value="1"/>
</dbReference>
<comment type="caution">
    <text evidence="1">The sequence shown here is derived from an EMBL/GenBank/DDBJ whole genome shotgun (WGS) entry which is preliminary data.</text>
</comment>
<protein>
    <submittedName>
        <fullName evidence="1">Extracellular solute-binding protein</fullName>
    </submittedName>
</protein>
<dbReference type="Gene3D" id="3.40.190.10">
    <property type="entry name" value="Periplasmic binding protein-like II"/>
    <property type="match status" value="2"/>
</dbReference>
<proteinExistence type="predicted"/>
<dbReference type="InterPro" id="IPR050490">
    <property type="entry name" value="Bact_solute-bd_prot1"/>
</dbReference>
<organism evidence="1 2">
    <name type="scientific">Candidatus Avipropionibacterium avicola</name>
    <dbReference type="NCBI Taxonomy" id="2840701"/>
    <lineage>
        <taxon>Bacteria</taxon>
        <taxon>Bacillati</taxon>
        <taxon>Actinomycetota</taxon>
        <taxon>Actinomycetes</taxon>
        <taxon>Propionibacteriales</taxon>
        <taxon>Propionibacteriaceae</taxon>
        <taxon>Propionibacteriaceae incertae sedis</taxon>
        <taxon>Candidatus Avipropionibacterium</taxon>
    </lineage>
</organism>
<name>A0A9D1GWS3_9ACTN</name>
<reference evidence="1" key="2">
    <citation type="journal article" date="2021" name="PeerJ">
        <title>Extensive microbial diversity within the chicken gut microbiome revealed by metagenomics and culture.</title>
        <authorList>
            <person name="Gilroy R."/>
            <person name="Ravi A."/>
            <person name="Getino M."/>
            <person name="Pursley I."/>
            <person name="Horton D.L."/>
            <person name="Alikhan N.F."/>
            <person name="Baker D."/>
            <person name="Gharbi K."/>
            <person name="Hall N."/>
            <person name="Watson M."/>
            <person name="Adriaenssens E.M."/>
            <person name="Foster-Nyarko E."/>
            <person name="Jarju S."/>
            <person name="Secka A."/>
            <person name="Antonio M."/>
            <person name="Oren A."/>
            <person name="Chaudhuri R.R."/>
            <person name="La Ragione R."/>
            <person name="Hildebrand F."/>
            <person name="Pallen M.J."/>
        </authorList>
    </citation>
    <scope>NUCLEOTIDE SEQUENCE</scope>
    <source>
        <strain evidence="1">ChiGjej1B1-24693</strain>
    </source>
</reference>